<feature type="compositionally biased region" description="Basic and acidic residues" evidence="1">
    <location>
        <begin position="73"/>
        <end position="156"/>
    </location>
</feature>
<organism evidence="2 3">
    <name type="scientific">Karstenula rhodostoma CBS 690.94</name>
    <dbReference type="NCBI Taxonomy" id="1392251"/>
    <lineage>
        <taxon>Eukaryota</taxon>
        <taxon>Fungi</taxon>
        <taxon>Dikarya</taxon>
        <taxon>Ascomycota</taxon>
        <taxon>Pezizomycotina</taxon>
        <taxon>Dothideomycetes</taxon>
        <taxon>Pleosporomycetidae</taxon>
        <taxon>Pleosporales</taxon>
        <taxon>Massarineae</taxon>
        <taxon>Didymosphaeriaceae</taxon>
        <taxon>Karstenula</taxon>
    </lineage>
</organism>
<dbReference type="AlphaFoldDB" id="A0A9P4P8R7"/>
<comment type="caution">
    <text evidence="2">The sequence shown here is derived from an EMBL/GenBank/DDBJ whole genome shotgun (WGS) entry which is preliminary data.</text>
</comment>
<reference evidence="2" key="1">
    <citation type="journal article" date="2020" name="Stud. Mycol.">
        <title>101 Dothideomycetes genomes: a test case for predicting lifestyles and emergence of pathogens.</title>
        <authorList>
            <person name="Haridas S."/>
            <person name="Albert R."/>
            <person name="Binder M."/>
            <person name="Bloem J."/>
            <person name="Labutti K."/>
            <person name="Salamov A."/>
            <person name="Andreopoulos B."/>
            <person name="Baker S."/>
            <person name="Barry K."/>
            <person name="Bills G."/>
            <person name="Bluhm B."/>
            <person name="Cannon C."/>
            <person name="Castanera R."/>
            <person name="Culley D."/>
            <person name="Daum C."/>
            <person name="Ezra D."/>
            <person name="Gonzalez J."/>
            <person name="Henrissat B."/>
            <person name="Kuo A."/>
            <person name="Liang C."/>
            <person name="Lipzen A."/>
            <person name="Lutzoni F."/>
            <person name="Magnuson J."/>
            <person name="Mondo S."/>
            <person name="Nolan M."/>
            <person name="Ohm R."/>
            <person name="Pangilinan J."/>
            <person name="Park H.-J."/>
            <person name="Ramirez L."/>
            <person name="Alfaro M."/>
            <person name="Sun H."/>
            <person name="Tritt A."/>
            <person name="Yoshinaga Y."/>
            <person name="Zwiers L.-H."/>
            <person name="Turgeon B."/>
            <person name="Goodwin S."/>
            <person name="Spatafora J."/>
            <person name="Crous P."/>
            <person name="Grigoriev I."/>
        </authorList>
    </citation>
    <scope>NUCLEOTIDE SEQUENCE</scope>
    <source>
        <strain evidence="2">CBS 690.94</strain>
    </source>
</reference>
<name>A0A9P4P8R7_9PLEO</name>
<dbReference type="OrthoDB" id="3799195at2759"/>
<feature type="region of interest" description="Disordered" evidence="1">
    <location>
        <begin position="1"/>
        <end position="158"/>
    </location>
</feature>
<gene>
    <name evidence="2" type="ORF">P171DRAFT_156680</name>
</gene>
<evidence type="ECO:0000256" key="1">
    <source>
        <dbReference type="SAM" id="MobiDB-lite"/>
    </source>
</evidence>
<dbReference type="Proteomes" id="UP000799764">
    <property type="component" value="Unassembled WGS sequence"/>
</dbReference>
<proteinExistence type="predicted"/>
<dbReference type="EMBL" id="MU001511">
    <property type="protein sequence ID" value="KAF2438798.1"/>
    <property type="molecule type" value="Genomic_DNA"/>
</dbReference>
<protein>
    <submittedName>
        <fullName evidence="2">Uncharacterized protein</fullName>
    </submittedName>
</protein>
<feature type="compositionally biased region" description="Polar residues" evidence="1">
    <location>
        <begin position="1"/>
        <end position="11"/>
    </location>
</feature>
<accession>A0A9P4P8R7</accession>
<feature type="compositionally biased region" description="Basic and acidic residues" evidence="1">
    <location>
        <begin position="283"/>
        <end position="294"/>
    </location>
</feature>
<dbReference type="CDD" id="cd21075">
    <property type="entry name" value="DBD_XPA-like"/>
    <property type="match status" value="1"/>
</dbReference>
<feature type="region of interest" description="Disordered" evidence="1">
    <location>
        <begin position="269"/>
        <end position="294"/>
    </location>
</feature>
<feature type="region of interest" description="Disordered" evidence="1">
    <location>
        <begin position="309"/>
        <end position="341"/>
    </location>
</feature>
<evidence type="ECO:0000313" key="2">
    <source>
        <dbReference type="EMBL" id="KAF2438798.1"/>
    </source>
</evidence>
<sequence>MTAEQQSTLTSAGDVIADVQHFEEPPKGTKRQRPGQGVGEPSDASENATGVATPESSHNKRRRKDSASAADAAVEKADRVDEKEKKKSEDEAKKLREQEEKAAVKAAKEKEKEEKKARDAAEKERKAAVKAAKDKERHQKKRAQDETKKKAQEEKAQKKRWAQQWKDYCTTHNVNGAILGETPLESITQTDACQLYSLKPNEMACLPHHPRINFKYKNPTKLFDEDEVRSLAFRRYAMLAGVEGPESVMFAQGKKLWEDEGERLGKNKRFVSAGRGGGGGLARDVDQGFDGHRDVNQWRDPRVLRAMGYANGRLPAGPRGSSTQDNSDDEEPYDYSHHEDY</sequence>
<feature type="compositionally biased region" description="Polar residues" evidence="1">
    <location>
        <begin position="44"/>
        <end position="56"/>
    </location>
</feature>
<keyword evidence="3" id="KW-1185">Reference proteome</keyword>
<evidence type="ECO:0000313" key="3">
    <source>
        <dbReference type="Proteomes" id="UP000799764"/>
    </source>
</evidence>